<dbReference type="SUPFAM" id="SSF52540">
    <property type="entry name" value="P-loop containing nucleoside triphosphate hydrolases"/>
    <property type="match status" value="1"/>
</dbReference>
<dbReference type="AlphaFoldDB" id="A0AAU8HNY9"/>
<sequence length="481" mass="54526">MSVIKSIHLINFQSHTDSKLEFHDGVNVITGPSDQGKSSIIRALRWVLYNQPKGGDIIHHGQNKCSVSVKLDNGTEVTRVRQNNSNKYIIITDGNKAEYSGVSNEVLRIVQAVLHISPVFLDKDQKPEINIAKQLDPPFLLSGSGSVRAKAIGTIVGVHFIDAASRNVSSNIKEINSKLNYKAEELQSIDEQLDKYSNLERQKIQIDKANKTYEEVENKIKRLKALNLLKKRLSSHNKAIDELDVTLAKTKQVSSALTLIQQAENYGHRLSSLNSISTKLYACNQGIKRSLTFLEKASFVDKGFKKTKMAQNTLEDLNSTIKAKSKLDAVNKEMLASQKIIEKTNELPTNLEKLQQVIFLNDKLATFKQLYSKLSAYNRELKSIEQKLFDKGVEKEITRKINSIELKVEENKKVKEVYAEIRTIESRRNKGAKYLLNLSHKHKLLVNDLNRLLNSINHCPLCEQDIPDSQKNKILSKWKEV</sequence>
<dbReference type="GO" id="GO:0006302">
    <property type="term" value="P:double-strand break repair"/>
    <property type="evidence" value="ECO:0007669"/>
    <property type="project" value="InterPro"/>
</dbReference>
<evidence type="ECO:0000256" key="4">
    <source>
        <dbReference type="SAM" id="Coils"/>
    </source>
</evidence>
<dbReference type="PANTHER" id="PTHR32114:SF2">
    <property type="entry name" value="ABC TRANSPORTER ABCH.3"/>
    <property type="match status" value="1"/>
</dbReference>
<dbReference type="InterPro" id="IPR038729">
    <property type="entry name" value="Rad50/SbcC_AAA"/>
</dbReference>
<evidence type="ECO:0000256" key="3">
    <source>
        <dbReference type="ARBA" id="ARBA00013368"/>
    </source>
</evidence>
<comment type="subunit">
    <text evidence="2">Heterodimer of SbcC and SbcD.</text>
</comment>
<dbReference type="PANTHER" id="PTHR32114">
    <property type="entry name" value="ABC TRANSPORTER ABCH.3"/>
    <property type="match status" value="1"/>
</dbReference>
<keyword evidence="4" id="KW-0175">Coiled coil</keyword>
<accession>A0AAU8HNY9</accession>
<dbReference type="GO" id="GO:0016887">
    <property type="term" value="F:ATP hydrolysis activity"/>
    <property type="evidence" value="ECO:0007669"/>
    <property type="project" value="InterPro"/>
</dbReference>
<dbReference type="EMBL" id="CP159485">
    <property type="protein sequence ID" value="XCI27437.1"/>
    <property type="molecule type" value="Genomic_DNA"/>
</dbReference>
<reference evidence="6" key="1">
    <citation type="journal article" date="2018" name="Antonie Van Leeuwenhoek">
        <title>Proteinivorax hydrogeniformans sp. nov., an anaerobic, haloalkaliphilic bacterium fermenting proteinaceous compounds with high hydrogen production.</title>
        <authorList>
            <person name="Boltyanskaya Y."/>
            <person name="Detkova E."/>
            <person name="Pimenov N."/>
            <person name="Kevbrin V."/>
        </authorList>
    </citation>
    <scope>NUCLEOTIDE SEQUENCE</scope>
    <source>
        <strain evidence="6">Z-710</strain>
    </source>
</reference>
<dbReference type="Pfam" id="PF13476">
    <property type="entry name" value="AAA_23"/>
    <property type="match status" value="1"/>
</dbReference>
<comment type="similarity">
    <text evidence="1">Belongs to the SMC family. SbcC subfamily.</text>
</comment>
<dbReference type="RefSeq" id="WP_353892015.1">
    <property type="nucleotide sequence ID" value="NZ_CP159485.1"/>
</dbReference>
<name>A0AAU8HNY9_9FIRM</name>
<evidence type="ECO:0000259" key="5">
    <source>
        <dbReference type="Pfam" id="PF13476"/>
    </source>
</evidence>
<dbReference type="Gene3D" id="3.40.50.300">
    <property type="entry name" value="P-loop containing nucleotide triphosphate hydrolases"/>
    <property type="match status" value="1"/>
</dbReference>
<evidence type="ECO:0000256" key="2">
    <source>
        <dbReference type="ARBA" id="ARBA00011322"/>
    </source>
</evidence>
<evidence type="ECO:0000256" key="1">
    <source>
        <dbReference type="ARBA" id="ARBA00006930"/>
    </source>
</evidence>
<dbReference type="InterPro" id="IPR027417">
    <property type="entry name" value="P-loop_NTPase"/>
</dbReference>
<gene>
    <name evidence="6" type="ORF">PRVXH_001335</name>
</gene>
<reference evidence="6" key="2">
    <citation type="submission" date="2024-06" db="EMBL/GenBank/DDBJ databases">
        <authorList>
            <person name="Petrova K.O."/>
            <person name="Toshchakov S.V."/>
            <person name="Boltjanskaja Y.V."/>
            <person name="Kevbrin V.V."/>
        </authorList>
    </citation>
    <scope>NUCLEOTIDE SEQUENCE</scope>
    <source>
        <strain evidence="6">Z-710</strain>
    </source>
</reference>
<proteinExistence type="inferred from homology"/>
<feature type="domain" description="Rad50/SbcC-type AAA" evidence="5">
    <location>
        <begin position="6"/>
        <end position="225"/>
    </location>
</feature>
<organism evidence="6">
    <name type="scientific">Proteinivorax hydrogeniformans</name>
    <dbReference type="NCBI Taxonomy" id="1826727"/>
    <lineage>
        <taxon>Bacteria</taxon>
        <taxon>Bacillati</taxon>
        <taxon>Bacillota</taxon>
        <taxon>Clostridia</taxon>
        <taxon>Eubacteriales</taxon>
        <taxon>Proteinivoracaceae</taxon>
        <taxon>Proteinivorax</taxon>
    </lineage>
</organism>
<feature type="coiled-coil region" evidence="4">
    <location>
        <begin position="182"/>
        <end position="226"/>
    </location>
</feature>
<evidence type="ECO:0000313" key="6">
    <source>
        <dbReference type="EMBL" id="XCI27437.1"/>
    </source>
</evidence>
<protein>
    <recommendedName>
        <fullName evidence="3">Nuclease SbcCD subunit C</fullName>
    </recommendedName>
</protein>